<protein>
    <recommendedName>
        <fullName evidence="7">SCO family protein</fullName>
    </recommendedName>
</protein>
<keyword evidence="2" id="KW-0186">Copper</keyword>
<dbReference type="InterPro" id="IPR003782">
    <property type="entry name" value="SCO1/SenC"/>
</dbReference>
<dbReference type="SUPFAM" id="SSF52833">
    <property type="entry name" value="Thioredoxin-like"/>
    <property type="match status" value="1"/>
</dbReference>
<dbReference type="KEGG" id="pmaw:MACH26_02790"/>
<dbReference type="Proteomes" id="UP001333710">
    <property type="component" value="Chromosome"/>
</dbReference>
<proteinExistence type="inferred from homology"/>
<evidence type="ECO:0000256" key="1">
    <source>
        <dbReference type="ARBA" id="ARBA00010996"/>
    </source>
</evidence>
<evidence type="ECO:0000313" key="5">
    <source>
        <dbReference type="EMBL" id="BDX04758.1"/>
    </source>
</evidence>
<dbReference type="InterPro" id="IPR036249">
    <property type="entry name" value="Thioredoxin-like_sf"/>
</dbReference>
<dbReference type="Pfam" id="PF02630">
    <property type="entry name" value="SCO1-SenC"/>
    <property type="match status" value="1"/>
</dbReference>
<feature type="binding site" evidence="2">
    <location>
        <position position="65"/>
    </location>
    <ligand>
        <name>Cu cation</name>
        <dbReference type="ChEBI" id="CHEBI:23378"/>
    </ligand>
</feature>
<comment type="similarity">
    <text evidence="1">Belongs to the SCO1/2 family.</text>
</comment>
<dbReference type="AlphaFoldDB" id="A0AA48KNV0"/>
<sequence>MLSRLRLKPKLLLGFGLWFMLLGIIFVIPLASLDTNKPLTVDVFSALQQDRAIVFFGFTSCGDVCPASLIILRRWRTAADESLSDDLPAIVFIDIDKNSSAADADQYAKSFDERFIGLHADAHTLSQLSADFGLNLTQSGDNIQHQGRTYIIEKRAQRWTLTTAVNPQGLTEEWLQQELNI</sequence>
<reference evidence="5" key="1">
    <citation type="submission" date="2023-01" db="EMBL/GenBank/DDBJ databases">
        <title>Complete genome sequence of Planctobacterium marinum strain Dej080120_11.</title>
        <authorList>
            <person name="Ueki S."/>
            <person name="Maruyama F."/>
        </authorList>
    </citation>
    <scope>NUCLEOTIDE SEQUENCE</scope>
    <source>
        <strain evidence="5">Dej080120_11</strain>
    </source>
</reference>
<feature type="disulfide bond" description="Redox-active" evidence="3">
    <location>
        <begin position="61"/>
        <end position="65"/>
    </location>
</feature>
<organism evidence="5 6">
    <name type="scientific">Planctobacterium marinum</name>
    <dbReference type="NCBI Taxonomy" id="1631968"/>
    <lineage>
        <taxon>Bacteria</taxon>
        <taxon>Pseudomonadati</taxon>
        <taxon>Pseudomonadota</taxon>
        <taxon>Gammaproteobacteria</taxon>
        <taxon>Alteromonadales</taxon>
        <taxon>Alteromonadaceae</taxon>
        <taxon>Planctobacterium</taxon>
    </lineage>
</organism>
<feature type="transmembrane region" description="Helical" evidence="4">
    <location>
        <begin position="12"/>
        <end position="32"/>
    </location>
</feature>
<evidence type="ECO:0000256" key="2">
    <source>
        <dbReference type="PIRSR" id="PIRSR603782-1"/>
    </source>
</evidence>
<feature type="binding site" evidence="2">
    <location>
        <position position="145"/>
    </location>
    <ligand>
        <name>Cu cation</name>
        <dbReference type="ChEBI" id="CHEBI:23378"/>
    </ligand>
</feature>
<accession>A0AA48KNV0</accession>
<feature type="binding site" evidence="2">
    <location>
        <position position="61"/>
    </location>
    <ligand>
        <name>Cu cation</name>
        <dbReference type="ChEBI" id="CHEBI:23378"/>
    </ligand>
</feature>
<keyword evidence="6" id="KW-1185">Reference proteome</keyword>
<dbReference type="GO" id="GO:0046872">
    <property type="term" value="F:metal ion binding"/>
    <property type="evidence" value="ECO:0007669"/>
    <property type="project" value="UniProtKB-KW"/>
</dbReference>
<feature type="transmembrane region" description="Helical" evidence="4">
    <location>
        <begin position="52"/>
        <end position="72"/>
    </location>
</feature>
<keyword evidence="2" id="KW-0479">Metal-binding</keyword>
<evidence type="ECO:0000256" key="4">
    <source>
        <dbReference type="SAM" id="Phobius"/>
    </source>
</evidence>
<evidence type="ECO:0008006" key="7">
    <source>
        <dbReference type="Google" id="ProtNLM"/>
    </source>
</evidence>
<evidence type="ECO:0000313" key="6">
    <source>
        <dbReference type="Proteomes" id="UP001333710"/>
    </source>
</evidence>
<dbReference type="Gene3D" id="3.40.30.10">
    <property type="entry name" value="Glutaredoxin"/>
    <property type="match status" value="1"/>
</dbReference>
<dbReference type="EMBL" id="AP027272">
    <property type="protein sequence ID" value="BDX04758.1"/>
    <property type="molecule type" value="Genomic_DNA"/>
</dbReference>
<keyword evidence="4" id="KW-0472">Membrane</keyword>
<name>A0AA48KNV0_9ALTE</name>
<evidence type="ECO:0000256" key="3">
    <source>
        <dbReference type="PIRSR" id="PIRSR603782-2"/>
    </source>
</evidence>
<keyword evidence="4" id="KW-1133">Transmembrane helix</keyword>
<dbReference type="RefSeq" id="WP_338290593.1">
    <property type="nucleotide sequence ID" value="NZ_AP027272.1"/>
</dbReference>
<gene>
    <name evidence="5" type="ORF">MACH26_02790</name>
</gene>
<keyword evidence="3" id="KW-1015">Disulfide bond</keyword>
<keyword evidence="4" id="KW-0812">Transmembrane</keyword>